<dbReference type="Gene3D" id="2.60.40.420">
    <property type="entry name" value="Cupredoxins - blue copper proteins"/>
    <property type="match status" value="1"/>
</dbReference>
<dbReference type="PANTHER" id="PTHR39192">
    <property type="entry name" value="IRON UPTAKE SYSTEM COMPONENT EFEO"/>
    <property type="match status" value="1"/>
</dbReference>
<evidence type="ECO:0000259" key="6">
    <source>
        <dbReference type="Pfam" id="PF13473"/>
    </source>
</evidence>
<dbReference type="InterPro" id="IPR034981">
    <property type="entry name" value="Imelysin-like_EfeO/Algp7"/>
</dbReference>
<dbReference type="NCBIfam" id="NF041757">
    <property type="entry name" value="EfeO"/>
    <property type="match status" value="1"/>
</dbReference>
<keyword evidence="3 4" id="KW-0732">Signal</keyword>
<dbReference type="NCBIfam" id="NF007697">
    <property type="entry name" value="PRK10378.1"/>
    <property type="match status" value="1"/>
</dbReference>
<dbReference type="CDD" id="cd14656">
    <property type="entry name" value="Imelysin-like_EfeO"/>
    <property type="match status" value="1"/>
</dbReference>
<dbReference type="Pfam" id="PF13473">
    <property type="entry name" value="Cupredoxin_1"/>
    <property type="match status" value="1"/>
</dbReference>
<evidence type="ECO:0000256" key="1">
    <source>
        <dbReference type="ARBA" id="ARBA00004418"/>
    </source>
</evidence>
<comment type="subcellular location">
    <subcellularLocation>
        <location evidence="1">Periplasm</location>
    </subcellularLocation>
</comment>
<organism evidence="7 8">
    <name type="scientific">Mycolicibacterium nivoides</name>
    <dbReference type="NCBI Taxonomy" id="2487344"/>
    <lineage>
        <taxon>Bacteria</taxon>
        <taxon>Bacillati</taxon>
        <taxon>Actinomycetota</taxon>
        <taxon>Actinomycetes</taxon>
        <taxon>Mycobacteriales</taxon>
        <taxon>Mycobacteriaceae</taxon>
        <taxon>Mycolicibacterium</taxon>
    </lineage>
</organism>
<name>A0ABW9L836_9MYCO</name>
<evidence type="ECO:0000259" key="5">
    <source>
        <dbReference type="Pfam" id="PF09375"/>
    </source>
</evidence>
<dbReference type="InterPro" id="IPR050894">
    <property type="entry name" value="EfeM/EfeO_iron_uptake"/>
</dbReference>
<dbReference type="RefSeq" id="WP_124712712.1">
    <property type="nucleotide sequence ID" value="NZ_CP034072.1"/>
</dbReference>
<feature type="chain" id="PRO_5045460288" evidence="4">
    <location>
        <begin position="29"/>
        <end position="391"/>
    </location>
</feature>
<dbReference type="Gene3D" id="1.20.1420.20">
    <property type="entry name" value="M75 peptidase, HXXE motif"/>
    <property type="match status" value="1"/>
</dbReference>
<reference evidence="7 8" key="1">
    <citation type="submission" date="2024-12" db="EMBL/GenBank/DDBJ databases">
        <title>The coexistence of Mycolicibacterium septicum and Mycolicibacterium nivoides in clinical samples.</title>
        <authorList>
            <person name="Wang C."/>
            <person name="Feng Y."/>
            <person name="Zong Z."/>
        </authorList>
    </citation>
    <scope>NUCLEOTIDE SEQUENCE [LARGE SCALE GENOMIC DNA]</scope>
    <source>
        <strain evidence="7 8">120309</strain>
    </source>
</reference>
<dbReference type="InterPro" id="IPR053377">
    <property type="entry name" value="Iron_uptake_EfeM/EfeO"/>
</dbReference>
<keyword evidence="8" id="KW-1185">Reference proteome</keyword>
<proteinExistence type="inferred from homology"/>
<feature type="signal peptide" evidence="4">
    <location>
        <begin position="1"/>
        <end position="28"/>
    </location>
</feature>
<comment type="caution">
    <text evidence="7">The sequence shown here is derived from an EMBL/GenBank/DDBJ whole genome shotgun (WGS) entry which is preliminary data.</text>
</comment>
<sequence>MKITPAAKTGFAATAAVLAGISMTACQAKEADSGSASGDGAQKAAQITVDASDTECKLSGTTATTGPSTFVVTNNGNKVTEFYVYGEGERVMGEVENISPGLKRQLIVQLTQPGTYQTSCRPGMVGEGIRGNFEVTGDAVKIDTEGKFKEAADSYKRYVLSQTDALIPSTEAFVAAVKAKDVAKAKDLYPTTRTYYERIEPVAESFPNDLDPRIDLREADLEPGQKWTGFHALEKQLWVTGLQPDADALADQLLADVKELEAGVKAPDWTIDSTQIAGGAQGLLDEIASSKISGEEDIFSHTDLWDFKANVEGSQTAVASVRPILDERNAELGKRVDQRFADVEKLLEKYREGDGFVSYDKVTEPQRQELSRAIDALSKEVSQVQGVIAHQ</sequence>
<dbReference type="InterPro" id="IPR008972">
    <property type="entry name" value="Cupredoxin"/>
</dbReference>
<comment type="similarity">
    <text evidence="2">Belongs to the EfeM/EfeO family.</text>
</comment>
<dbReference type="PROSITE" id="PS51257">
    <property type="entry name" value="PROKAR_LIPOPROTEIN"/>
    <property type="match status" value="1"/>
</dbReference>
<dbReference type="PANTHER" id="PTHR39192:SF1">
    <property type="entry name" value="IRON UPTAKE SYSTEM COMPONENT EFEO"/>
    <property type="match status" value="1"/>
</dbReference>
<dbReference type="GeneID" id="300556971"/>
<gene>
    <name evidence="7" type="primary">efeO</name>
    <name evidence="7" type="ORF">ACK4CT_09575</name>
</gene>
<evidence type="ECO:0000256" key="2">
    <source>
        <dbReference type="ARBA" id="ARBA00005989"/>
    </source>
</evidence>
<dbReference type="InterPro" id="IPR038352">
    <property type="entry name" value="Imelysin_sf"/>
</dbReference>
<feature type="domain" description="EfeO-type cupredoxin-like" evidence="6">
    <location>
        <begin position="24"/>
        <end position="130"/>
    </location>
</feature>
<protein>
    <submittedName>
        <fullName evidence="7">Iron uptake system protein EfeO</fullName>
    </submittedName>
</protein>
<evidence type="ECO:0000256" key="3">
    <source>
        <dbReference type="ARBA" id="ARBA00022729"/>
    </source>
</evidence>
<accession>A0ABW9L836</accession>
<feature type="domain" description="Imelysin-like" evidence="5">
    <location>
        <begin position="152"/>
        <end position="383"/>
    </location>
</feature>
<dbReference type="EMBL" id="JBKBDD010000003">
    <property type="protein sequence ID" value="MFN6543429.1"/>
    <property type="molecule type" value="Genomic_DNA"/>
</dbReference>
<evidence type="ECO:0000313" key="8">
    <source>
        <dbReference type="Proteomes" id="UP001635816"/>
    </source>
</evidence>
<dbReference type="Proteomes" id="UP001635816">
    <property type="component" value="Unassembled WGS sequence"/>
</dbReference>
<evidence type="ECO:0000313" key="7">
    <source>
        <dbReference type="EMBL" id="MFN6543429.1"/>
    </source>
</evidence>
<dbReference type="InterPro" id="IPR018976">
    <property type="entry name" value="Imelysin-like"/>
</dbReference>
<evidence type="ECO:0000256" key="4">
    <source>
        <dbReference type="SAM" id="SignalP"/>
    </source>
</evidence>
<dbReference type="InterPro" id="IPR028096">
    <property type="entry name" value="EfeO_Cupredoxin"/>
</dbReference>
<dbReference type="Pfam" id="PF09375">
    <property type="entry name" value="Peptidase_M75"/>
    <property type="match status" value="1"/>
</dbReference>